<dbReference type="AlphaFoldDB" id="A0A6M3IEI9"/>
<accession>A0A6M3IEI9</accession>
<name>A0A6M3IEI9_9ZZZZ</name>
<evidence type="ECO:0000313" key="1">
    <source>
        <dbReference type="EMBL" id="QJA55577.1"/>
    </source>
</evidence>
<dbReference type="EMBL" id="MT142122">
    <property type="protein sequence ID" value="QJA74816.1"/>
    <property type="molecule type" value="Genomic_DNA"/>
</dbReference>
<dbReference type="EMBL" id="MT141167">
    <property type="protein sequence ID" value="QJA55577.1"/>
    <property type="molecule type" value="Genomic_DNA"/>
</dbReference>
<gene>
    <name evidence="2" type="ORF">MM415A01924_0014</name>
    <name evidence="1" type="ORF">MM415B02032_0010</name>
</gene>
<proteinExistence type="predicted"/>
<sequence>MYRVTSADITCAWKALEQCIEDIQHDLAEECHTPEFYRACVEAVKELEVKWEKYLSQHSTTF</sequence>
<organism evidence="1">
    <name type="scientific">viral metagenome</name>
    <dbReference type="NCBI Taxonomy" id="1070528"/>
    <lineage>
        <taxon>unclassified sequences</taxon>
        <taxon>metagenomes</taxon>
        <taxon>organismal metagenomes</taxon>
    </lineage>
</organism>
<protein>
    <submittedName>
        <fullName evidence="1">Uncharacterized protein</fullName>
    </submittedName>
</protein>
<reference evidence="1" key="1">
    <citation type="submission" date="2020-03" db="EMBL/GenBank/DDBJ databases">
        <title>The deep terrestrial virosphere.</title>
        <authorList>
            <person name="Holmfeldt K."/>
            <person name="Nilsson E."/>
            <person name="Simone D."/>
            <person name="Lopez-Fernandez M."/>
            <person name="Wu X."/>
            <person name="de Brujin I."/>
            <person name="Lundin D."/>
            <person name="Andersson A."/>
            <person name="Bertilsson S."/>
            <person name="Dopson M."/>
        </authorList>
    </citation>
    <scope>NUCLEOTIDE SEQUENCE</scope>
    <source>
        <strain evidence="2">MM415A01924</strain>
        <strain evidence="1">MM415B02032</strain>
    </source>
</reference>
<evidence type="ECO:0000313" key="2">
    <source>
        <dbReference type="EMBL" id="QJA74816.1"/>
    </source>
</evidence>